<reference evidence="4 5" key="1">
    <citation type="submission" date="2012-05" db="EMBL/GenBank/DDBJ databases">
        <title>Finished chromosome of genome of Chamaesiphon sp. PCC 6605.</title>
        <authorList>
            <consortium name="US DOE Joint Genome Institute"/>
            <person name="Gugger M."/>
            <person name="Coursin T."/>
            <person name="Rippka R."/>
            <person name="Tandeau De Marsac N."/>
            <person name="Huntemann M."/>
            <person name="Wei C.-L."/>
            <person name="Han J."/>
            <person name="Detter J.C."/>
            <person name="Han C."/>
            <person name="Tapia R."/>
            <person name="Chen A."/>
            <person name="Kyrpides N."/>
            <person name="Mavromatis K."/>
            <person name="Markowitz V."/>
            <person name="Szeto E."/>
            <person name="Ivanova N."/>
            <person name="Pagani I."/>
            <person name="Pati A."/>
            <person name="Goodwin L."/>
            <person name="Nordberg H.P."/>
            <person name="Cantor M.N."/>
            <person name="Hua S.X."/>
            <person name="Woyke T."/>
            <person name="Kerfeld C.A."/>
        </authorList>
    </citation>
    <scope>NUCLEOTIDE SEQUENCE [LARGE SCALE GENOMIC DNA]</scope>
    <source>
        <strain evidence="5">ATCC 27169 / PCC 6605</strain>
    </source>
</reference>
<dbReference type="Pfam" id="PF00072">
    <property type="entry name" value="Response_reg"/>
    <property type="match status" value="1"/>
</dbReference>
<organism evidence="4 5">
    <name type="scientific">Chamaesiphon minutus (strain ATCC 27169 / PCC 6605)</name>
    <dbReference type="NCBI Taxonomy" id="1173020"/>
    <lineage>
        <taxon>Bacteria</taxon>
        <taxon>Bacillati</taxon>
        <taxon>Cyanobacteriota</taxon>
        <taxon>Cyanophyceae</taxon>
        <taxon>Gomontiellales</taxon>
        <taxon>Chamaesiphonaceae</taxon>
        <taxon>Chamaesiphon</taxon>
    </lineage>
</organism>
<dbReference type="InterPro" id="IPR013767">
    <property type="entry name" value="PAS_fold"/>
</dbReference>
<dbReference type="PROSITE" id="PS50110">
    <property type="entry name" value="RESPONSE_REGULATORY"/>
    <property type="match status" value="1"/>
</dbReference>
<dbReference type="EMBL" id="CP003600">
    <property type="protein sequence ID" value="AFY94533.1"/>
    <property type="molecule type" value="Genomic_DNA"/>
</dbReference>
<dbReference type="KEGG" id="cmp:Cha6605_3543"/>
<dbReference type="GO" id="GO:0006355">
    <property type="term" value="P:regulation of DNA-templated transcription"/>
    <property type="evidence" value="ECO:0007669"/>
    <property type="project" value="InterPro"/>
</dbReference>
<dbReference type="PROSITE" id="PS50112">
    <property type="entry name" value="PAS"/>
    <property type="match status" value="1"/>
</dbReference>
<evidence type="ECO:0000259" key="3">
    <source>
        <dbReference type="PROSITE" id="PS50112"/>
    </source>
</evidence>
<evidence type="ECO:0000313" key="4">
    <source>
        <dbReference type="EMBL" id="AFY94533.1"/>
    </source>
</evidence>
<evidence type="ECO:0000256" key="1">
    <source>
        <dbReference type="PROSITE-ProRule" id="PRU00169"/>
    </source>
</evidence>
<dbReference type="eggNOG" id="COG0784">
    <property type="taxonomic scope" value="Bacteria"/>
</dbReference>
<accession>K9UIP6</accession>
<dbReference type="SUPFAM" id="SSF55781">
    <property type="entry name" value="GAF domain-like"/>
    <property type="match status" value="1"/>
</dbReference>
<dbReference type="Proteomes" id="UP000010366">
    <property type="component" value="Chromosome"/>
</dbReference>
<evidence type="ECO:0000259" key="2">
    <source>
        <dbReference type="PROSITE" id="PS50110"/>
    </source>
</evidence>
<dbReference type="Pfam" id="PF00989">
    <property type="entry name" value="PAS"/>
    <property type="match status" value="1"/>
</dbReference>
<dbReference type="Gene3D" id="3.30.450.20">
    <property type="entry name" value="PAS domain"/>
    <property type="match status" value="1"/>
</dbReference>
<evidence type="ECO:0000313" key="5">
    <source>
        <dbReference type="Proteomes" id="UP000010366"/>
    </source>
</evidence>
<dbReference type="SMART" id="SM00448">
    <property type="entry name" value="REC"/>
    <property type="match status" value="1"/>
</dbReference>
<sequence length="472" mass="52757">MCFCSPLSIIEPLLVTNILIVEDESIVAWDIKETLEKLGHQVVDLVGSGAEAIRSATTSHPDLVLMDIRLAGEMDGIRAGAEIYERLNIPVVYITANADERTLERATQTNPFGYIIKPFQWQTLQSTIKVALQRHRSELATNLNRSGLTNTLNSIGKGIIVTDRQGVVTFINSMAQELTGWTATEALGKQIGDVFRLHWESDGMAIENPGMRAMRLQQPVNSPHRCWLVTKYGAEIPISDTATPLYQSDGEVVGSTIVFDNNIERLSAEMDLLEHNQDLEDFQLNLICQLQIKTAEYRQATACLEVLNNIFDRVRTATTETELLHDALQHLGMALAADYCWCTIHDSQDSTARIISEYVNTEHHIYPASKVGQKINMLRYPQFYNYLCEGKSWIDPPAEITPEQYLGLVDPAAQTIVCPILAAAPGAEYALDRIEDWAIGEIGIVNTGKPLWTSDQARLISQIFSYAVKFFR</sequence>
<dbReference type="SUPFAM" id="SSF52172">
    <property type="entry name" value="CheY-like"/>
    <property type="match status" value="1"/>
</dbReference>
<dbReference type="InterPro" id="IPR011006">
    <property type="entry name" value="CheY-like_superfamily"/>
</dbReference>
<keyword evidence="5" id="KW-1185">Reference proteome</keyword>
<name>K9UIP6_CHAP6</name>
<dbReference type="Gene3D" id="3.40.50.2300">
    <property type="match status" value="1"/>
</dbReference>
<dbReference type="InterPro" id="IPR035965">
    <property type="entry name" value="PAS-like_dom_sf"/>
</dbReference>
<feature type="modified residue" description="4-aspartylphosphate" evidence="1">
    <location>
        <position position="67"/>
    </location>
</feature>
<dbReference type="InterPro" id="IPR052048">
    <property type="entry name" value="ST_Response_Regulator"/>
</dbReference>
<dbReference type="SMART" id="SM00091">
    <property type="entry name" value="PAS"/>
    <property type="match status" value="1"/>
</dbReference>
<dbReference type="CDD" id="cd00130">
    <property type="entry name" value="PAS"/>
    <property type="match status" value="1"/>
</dbReference>
<dbReference type="SUPFAM" id="SSF55785">
    <property type="entry name" value="PYP-like sensor domain (PAS domain)"/>
    <property type="match status" value="1"/>
</dbReference>
<dbReference type="GO" id="GO:0000160">
    <property type="term" value="P:phosphorelay signal transduction system"/>
    <property type="evidence" value="ECO:0007669"/>
    <property type="project" value="InterPro"/>
</dbReference>
<keyword evidence="1" id="KW-0597">Phosphoprotein</keyword>
<feature type="domain" description="PAS" evidence="3">
    <location>
        <begin position="144"/>
        <end position="195"/>
    </location>
</feature>
<dbReference type="PANTHER" id="PTHR43228:SF6">
    <property type="entry name" value="RESPONSE REGULATOR RECEIVER"/>
    <property type="match status" value="1"/>
</dbReference>
<dbReference type="AlphaFoldDB" id="K9UIP6"/>
<dbReference type="PANTHER" id="PTHR43228">
    <property type="entry name" value="TWO-COMPONENT RESPONSE REGULATOR"/>
    <property type="match status" value="1"/>
</dbReference>
<dbReference type="CDD" id="cd17534">
    <property type="entry name" value="REC_DC-like"/>
    <property type="match status" value="1"/>
</dbReference>
<dbReference type="eggNOG" id="COG3829">
    <property type="taxonomic scope" value="Bacteria"/>
</dbReference>
<proteinExistence type="predicted"/>
<dbReference type="HOGENOM" id="CLU_594092_0_0_3"/>
<gene>
    <name evidence="4" type="ORF">Cha6605_3543</name>
</gene>
<dbReference type="STRING" id="1173020.Cha6605_3543"/>
<dbReference type="InterPro" id="IPR000014">
    <property type="entry name" value="PAS"/>
</dbReference>
<protein>
    <submittedName>
        <fullName evidence="4">PAS domain S-box</fullName>
    </submittedName>
</protein>
<dbReference type="InterPro" id="IPR001789">
    <property type="entry name" value="Sig_transdc_resp-reg_receiver"/>
</dbReference>
<dbReference type="NCBIfam" id="TIGR00229">
    <property type="entry name" value="sensory_box"/>
    <property type="match status" value="1"/>
</dbReference>
<feature type="domain" description="Response regulatory" evidence="2">
    <location>
        <begin position="17"/>
        <end position="132"/>
    </location>
</feature>